<gene>
    <name evidence="4" type="ORF">EDD55_101359</name>
</gene>
<dbReference type="OrthoDB" id="9803080at2"/>
<proteinExistence type="inferred from homology"/>
<accession>A0A4R3JIC7</accession>
<evidence type="ECO:0000256" key="2">
    <source>
        <dbReference type="HAMAP-Rule" id="MF_00274"/>
    </source>
</evidence>
<dbReference type="GO" id="GO:0043590">
    <property type="term" value="C:bacterial nucleoid"/>
    <property type="evidence" value="ECO:0007669"/>
    <property type="project" value="UniProtKB-UniRule"/>
</dbReference>
<dbReference type="Gene3D" id="3.30.1310.10">
    <property type="entry name" value="Nucleoid-associated protein YbaB-like domain"/>
    <property type="match status" value="1"/>
</dbReference>
<dbReference type="EMBL" id="SLZW01000001">
    <property type="protein sequence ID" value="TCS65026.1"/>
    <property type="molecule type" value="Genomic_DNA"/>
</dbReference>
<comment type="subcellular location">
    <subcellularLocation>
        <location evidence="2">Cytoplasm</location>
        <location evidence="2">Nucleoid</location>
    </subcellularLocation>
</comment>
<comment type="similarity">
    <text evidence="2">Belongs to the YbaB/EbfC family.</text>
</comment>
<keyword evidence="2" id="KW-0963">Cytoplasm</keyword>
<dbReference type="Proteomes" id="UP000295304">
    <property type="component" value="Unassembled WGS sequence"/>
</dbReference>
<evidence type="ECO:0000256" key="1">
    <source>
        <dbReference type="ARBA" id="ARBA00023125"/>
    </source>
</evidence>
<comment type="function">
    <text evidence="2">Binds to DNA and alters its conformation. May be involved in regulation of gene expression, nucleoid organization and DNA protection.</text>
</comment>
<feature type="compositionally biased region" description="Polar residues" evidence="3">
    <location>
        <begin position="9"/>
        <end position="19"/>
    </location>
</feature>
<name>A0A4R3JIC7_9PROT</name>
<comment type="subunit">
    <text evidence="2">Homodimer.</text>
</comment>
<dbReference type="GO" id="GO:0003677">
    <property type="term" value="F:DNA binding"/>
    <property type="evidence" value="ECO:0007669"/>
    <property type="project" value="UniProtKB-UniRule"/>
</dbReference>
<keyword evidence="1 2" id="KW-0238">DNA-binding</keyword>
<dbReference type="HAMAP" id="MF_00274">
    <property type="entry name" value="DNA_YbaB_EbfC"/>
    <property type="match status" value="1"/>
</dbReference>
<dbReference type="NCBIfam" id="TIGR00103">
    <property type="entry name" value="DNA_YbaB_EbfC"/>
    <property type="match status" value="1"/>
</dbReference>
<dbReference type="InterPro" id="IPR036894">
    <property type="entry name" value="YbaB-like_sf"/>
</dbReference>
<evidence type="ECO:0000313" key="4">
    <source>
        <dbReference type="EMBL" id="TCS65026.1"/>
    </source>
</evidence>
<keyword evidence="5" id="KW-1185">Reference proteome</keyword>
<sequence length="107" mass="11941">MKNLGQMMKQAQQLQTRMTEMQEKLDEHQTEGLSGGAMVRITLNGRGDMRALKIDPSLLNPDEGEILEDLIRAAYTDAKTKIDAYKQEMMADVTGGLPLPPGFKMPF</sequence>
<feature type="region of interest" description="Disordered" evidence="3">
    <location>
        <begin position="1"/>
        <end position="37"/>
    </location>
</feature>
<dbReference type="Pfam" id="PF02575">
    <property type="entry name" value="YbaB_DNA_bd"/>
    <property type="match status" value="1"/>
</dbReference>
<dbReference type="GO" id="GO:0005829">
    <property type="term" value="C:cytosol"/>
    <property type="evidence" value="ECO:0007669"/>
    <property type="project" value="TreeGrafter"/>
</dbReference>
<comment type="caution">
    <text evidence="4">The sequence shown here is derived from an EMBL/GenBank/DDBJ whole genome shotgun (WGS) entry which is preliminary data.</text>
</comment>
<organism evidence="4 5">
    <name type="scientific">Varunaivibrio sulfuroxidans</name>
    <dbReference type="NCBI Taxonomy" id="1773489"/>
    <lineage>
        <taxon>Bacteria</taxon>
        <taxon>Pseudomonadati</taxon>
        <taxon>Pseudomonadota</taxon>
        <taxon>Alphaproteobacteria</taxon>
        <taxon>Rhodospirillales</taxon>
        <taxon>Magnetovibrionaceae</taxon>
        <taxon>Varunaivibrio</taxon>
    </lineage>
</organism>
<evidence type="ECO:0000313" key="5">
    <source>
        <dbReference type="Proteomes" id="UP000295304"/>
    </source>
</evidence>
<reference evidence="4 5" key="1">
    <citation type="submission" date="2019-03" db="EMBL/GenBank/DDBJ databases">
        <title>Genomic Encyclopedia of Type Strains, Phase IV (KMG-IV): sequencing the most valuable type-strain genomes for metagenomic binning, comparative biology and taxonomic classification.</title>
        <authorList>
            <person name="Goeker M."/>
        </authorList>
    </citation>
    <scope>NUCLEOTIDE SEQUENCE [LARGE SCALE GENOMIC DNA]</scope>
    <source>
        <strain evidence="4 5">DSM 101688</strain>
    </source>
</reference>
<dbReference type="RefSeq" id="WP_132937747.1">
    <property type="nucleotide sequence ID" value="NZ_CP119676.1"/>
</dbReference>
<dbReference type="InterPro" id="IPR004401">
    <property type="entry name" value="YbaB/EbfC"/>
</dbReference>
<dbReference type="AlphaFoldDB" id="A0A4R3JIC7"/>
<feature type="compositionally biased region" description="Basic and acidic residues" evidence="3">
    <location>
        <begin position="20"/>
        <end position="30"/>
    </location>
</feature>
<dbReference type="PANTHER" id="PTHR33449:SF1">
    <property type="entry name" value="NUCLEOID-ASSOCIATED PROTEIN YBAB"/>
    <property type="match status" value="1"/>
</dbReference>
<dbReference type="SUPFAM" id="SSF82607">
    <property type="entry name" value="YbaB-like"/>
    <property type="match status" value="1"/>
</dbReference>
<dbReference type="PANTHER" id="PTHR33449">
    <property type="entry name" value="NUCLEOID-ASSOCIATED PROTEIN YBAB"/>
    <property type="match status" value="1"/>
</dbReference>
<dbReference type="PIRSF" id="PIRSF004555">
    <property type="entry name" value="UCP004555"/>
    <property type="match status" value="1"/>
</dbReference>
<protein>
    <recommendedName>
        <fullName evidence="2">Nucleoid-associated protein EDD55_101359</fullName>
    </recommendedName>
</protein>
<evidence type="ECO:0000256" key="3">
    <source>
        <dbReference type="SAM" id="MobiDB-lite"/>
    </source>
</evidence>